<evidence type="ECO:0000256" key="8">
    <source>
        <dbReference type="ARBA" id="ARBA00031261"/>
    </source>
</evidence>
<keyword evidence="4 9" id="KW-0805">Transcription regulation</keyword>
<dbReference type="Pfam" id="PF10232">
    <property type="entry name" value="Med8"/>
    <property type="match status" value="1"/>
</dbReference>
<evidence type="ECO:0000256" key="9">
    <source>
        <dbReference type="RuleBase" id="RU364144"/>
    </source>
</evidence>
<evidence type="ECO:0000256" key="2">
    <source>
        <dbReference type="ARBA" id="ARBA00005716"/>
    </source>
</evidence>
<evidence type="ECO:0000256" key="3">
    <source>
        <dbReference type="ARBA" id="ARBA00020637"/>
    </source>
</evidence>
<dbReference type="GO" id="GO:0070847">
    <property type="term" value="C:core mediator complex"/>
    <property type="evidence" value="ECO:0007669"/>
    <property type="project" value="TreeGrafter"/>
</dbReference>
<dbReference type="PANTHER" id="PTHR13074">
    <property type="entry name" value="MEDIATOR OF RNA POLYMERASE II TRANSCRIPTION SUBUNIT 8"/>
    <property type="match status" value="1"/>
</dbReference>
<name>A0A6C1DM77_SACPS</name>
<protein>
    <recommendedName>
        <fullName evidence="3 9">Mediator of RNA polymerase II transcription subunit 8</fullName>
    </recommendedName>
    <alternativeName>
        <fullName evidence="8 9">Mediator complex subunit 8</fullName>
    </alternativeName>
</protein>
<dbReference type="InterPro" id="IPR019364">
    <property type="entry name" value="Mediatior_Med8_fun/met"/>
</dbReference>
<keyword evidence="6 9" id="KW-0804">Transcription</keyword>
<dbReference type="EMBL" id="CP048984">
    <property type="protein sequence ID" value="QID78188.1"/>
    <property type="molecule type" value="Genomic_DNA"/>
</dbReference>
<keyword evidence="5 9" id="KW-0010">Activator</keyword>
<sequence length="223" mass="25278">MSQSTASLVPEGNQGSLQEDVSFDFNGVPGQALDAVRMRLAQLTHSLRRIRDEMSKAELPQWYTLQSQLNVTLSQLVSVTSTLQHFQETLDSTVVYPLPKFPTTSHESLVTTLLRKKNIPEVDEWMKYVRETSGVTTALLKDEEIEKLLQQDREITNWARTTFRNEYGKHDFKNEESLSEEHASLLVRDSKPSKPFNVDDVLKFTFTGEKPIITGSTPTSSSN</sequence>
<evidence type="ECO:0000256" key="5">
    <source>
        <dbReference type="ARBA" id="ARBA00023159"/>
    </source>
</evidence>
<dbReference type="Gene3D" id="1.20.58.1710">
    <property type="match status" value="1"/>
</dbReference>
<dbReference type="GO" id="GO:0006357">
    <property type="term" value="P:regulation of transcription by RNA polymerase II"/>
    <property type="evidence" value="ECO:0007669"/>
    <property type="project" value="InterPro"/>
</dbReference>
<evidence type="ECO:0000256" key="1">
    <source>
        <dbReference type="ARBA" id="ARBA00004123"/>
    </source>
</evidence>
<accession>A0A6C1DM77</accession>
<evidence type="ECO:0000256" key="7">
    <source>
        <dbReference type="ARBA" id="ARBA00023242"/>
    </source>
</evidence>
<dbReference type="GO" id="GO:0016592">
    <property type="term" value="C:mediator complex"/>
    <property type="evidence" value="ECO:0007669"/>
    <property type="project" value="InterPro"/>
</dbReference>
<dbReference type="OrthoDB" id="5329317at2759"/>
<proteinExistence type="inferred from homology"/>
<keyword evidence="7 9" id="KW-0539">Nucleus</keyword>
<evidence type="ECO:0000313" key="10">
    <source>
        <dbReference type="EMBL" id="QID78188.1"/>
    </source>
</evidence>
<comment type="similarity">
    <text evidence="2 9">Belongs to the Mediator complex subunit 8 family.</text>
</comment>
<evidence type="ECO:0000256" key="6">
    <source>
        <dbReference type="ARBA" id="ARBA00023163"/>
    </source>
</evidence>
<dbReference type="AlphaFoldDB" id="A0A6C1DM77"/>
<dbReference type="PANTHER" id="PTHR13074:SF9">
    <property type="entry name" value="MEDIATOR OF RNA POLYMERASE II TRANSCRIPTION SUBUNIT 8"/>
    <property type="match status" value="1"/>
</dbReference>
<dbReference type="Proteomes" id="UP000501346">
    <property type="component" value="Chromosome ScII"/>
</dbReference>
<dbReference type="FunFam" id="1.20.58.1710:FF:000003">
    <property type="entry name" value="Mediator of RNA polymerase II transcription subunit 8"/>
    <property type="match status" value="1"/>
</dbReference>
<dbReference type="GO" id="GO:0000978">
    <property type="term" value="F:RNA polymerase II cis-regulatory region sequence-specific DNA binding"/>
    <property type="evidence" value="ECO:0007669"/>
    <property type="project" value="TreeGrafter"/>
</dbReference>
<dbReference type="Gene3D" id="6.10.250.2610">
    <property type="match status" value="1"/>
</dbReference>
<comment type="subunit">
    <text evidence="9">Component of the Mediator complex.</text>
</comment>
<gene>
    <name evidence="10" type="primary">MED8_1</name>
    <name evidence="9" type="synonym">MED8</name>
    <name evidence="10" type="ORF">GRS66_000391</name>
</gene>
<dbReference type="GO" id="GO:0003712">
    <property type="term" value="F:transcription coregulator activity"/>
    <property type="evidence" value="ECO:0007669"/>
    <property type="project" value="InterPro"/>
</dbReference>
<comment type="subcellular location">
    <subcellularLocation>
        <location evidence="1 9">Nucleus</location>
    </subcellularLocation>
</comment>
<evidence type="ECO:0000313" key="11">
    <source>
        <dbReference type="Proteomes" id="UP000501346"/>
    </source>
</evidence>
<keyword evidence="11" id="KW-1185">Reference proteome</keyword>
<organism evidence="10 11">
    <name type="scientific">Saccharomyces pastorianus</name>
    <name type="common">Lager yeast</name>
    <name type="synonym">Saccharomyces cerevisiae x Saccharomyces eubayanus</name>
    <dbReference type="NCBI Taxonomy" id="27292"/>
    <lineage>
        <taxon>Eukaryota</taxon>
        <taxon>Fungi</taxon>
        <taxon>Dikarya</taxon>
        <taxon>Ascomycota</taxon>
        <taxon>Saccharomycotina</taxon>
        <taxon>Saccharomycetes</taxon>
        <taxon>Saccharomycetales</taxon>
        <taxon>Saccharomycetaceae</taxon>
        <taxon>Saccharomyces</taxon>
    </lineage>
</organism>
<comment type="function">
    <text evidence="9">Component of the Mediator complex, a coactivator involved in the regulated transcription of nearly all RNA polymerase II-dependent genes. Mediator functions as a bridge to convey information from gene-specific regulatory proteins to the basal RNA polymerase II transcription machinery. Mediator is recruited to promoters by direct interactions with regulatory proteins and serves as a scaffold for the assembly of a functional preinitiation complex with RNA polymerase II and the general transcription factors.</text>
</comment>
<reference evidence="10 11" key="1">
    <citation type="journal article" date="2019" name="BMC Genomics">
        <title>Chromosome level assembly and comparative genome analysis confirm lager-brewing yeasts originated from a single hybridization.</title>
        <authorList>
            <person name="Salazar A.N."/>
            <person name="Gorter de Vries A.R."/>
            <person name="van den Broek M."/>
            <person name="Brouwers N."/>
            <person name="de la Torre Cortes P."/>
            <person name="Kuijpers N.G.A."/>
            <person name="Daran J.G."/>
            <person name="Abeel T."/>
        </authorList>
    </citation>
    <scope>NUCLEOTIDE SEQUENCE [LARGE SCALE GENOMIC DNA]</scope>
    <source>
        <strain evidence="10 11">CBS 1483</strain>
    </source>
</reference>
<evidence type="ECO:0000256" key="4">
    <source>
        <dbReference type="ARBA" id="ARBA00023015"/>
    </source>
</evidence>